<accession>A0ABS8ZTL2</accession>
<gene>
    <name evidence="2" type="ORF">LWC34_50820</name>
</gene>
<feature type="transmembrane region" description="Helical" evidence="1">
    <location>
        <begin position="45"/>
        <end position="65"/>
    </location>
</feature>
<keyword evidence="1" id="KW-0812">Transmembrane</keyword>
<protein>
    <submittedName>
        <fullName evidence="2">Uncharacterized protein</fullName>
    </submittedName>
</protein>
<keyword evidence="3" id="KW-1185">Reference proteome</keyword>
<organism evidence="2 3">
    <name type="scientific">Kibdelosporangium philippinense</name>
    <dbReference type="NCBI Taxonomy" id="211113"/>
    <lineage>
        <taxon>Bacteria</taxon>
        <taxon>Bacillati</taxon>
        <taxon>Actinomycetota</taxon>
        <taxon>Actinomycetes</taxon>
        <taxon>Pseudonocardiales</taxon>
        <taxon>Pseudonocardiaceae</taxon>
        <taxon>Kibdelosporangium</taxon>
    </lineage>
</organism>
<comment type="caution">
    <text evidence="2">The sequence shown here is derived from an EMBL/GenBank/DDBJ whole genome shotgun (WGS) entry which is preliminary data.</text>
</comment>
<dbReference type="Proteomes" id="UP001521150">
    <property type="component" value="Unassembled WGS sequence"/>
</dbReference>
<sequence>MAIRQPPLPTTAVADGPARHALAAVQPVQYWASPPPQPPPPARSAVVAAVVITLFVILAPLAVFAELSTY</sequence>
<name>A0ABS8ZTL2_9PSEU</name>
<dbReference type="RefSeq" id="WP_233733373.1">
    <property type="nucleotide sequence ID" value="NZ_JAJVCN010000004.1"/>
</dbReference>
<evidence type="ECO:0000313" key="3">
    <source>
        <dbReference type="Proteomes" id="UP001521150"/>
    </source>
</evidence>
<proteinExistence type="predicted"/>
<dbReference type="EMBL" id="JAJVCN010000004">
    <property type="protein sequence ID" value="MCE7011046.1"/>
    <property type="molecule type" value="Genomic_DNA"/>
</dbReference>
<keyword evidence="1" id="KW-0472">Membrane</keyword>
<evidence type="ECO:0000313" key="2">
    <source>
        <dbReference type="EMBL" id="MCE7011046.1"/>
    </source>
</evidence>
<keyword evidence="1" id="KW-1133">Transmembrane helix</keyword>
<evidence type="ECO:0000256" key="1">
    <source>
        <dbReference type="SAM" id="Phobius"/>
    </source>
</evidence>
<reference evidence="2 3" key="1">
    <citation type="submission" date="2021-12" db="EMBL/GenBank/DDBJ databases">
        <title>Genome sequence of Kibdelosporangium philippinense ATCC 49844.</title>
        <authorList>
            <person name="Fedorov E.A."/>
            <person name="Omeragic M."/>
            <person name="Shalygina K.F."/>
            <person name="Maclea K.S."/>
        </authorList>
    </citation>
    <scope>NUCLEOTIDE SEQUENCE [LARGE SCALE GENOMIC DNA]</scope>
    <source>
        <strain evidence="2 3">ATCC 49844</strain>
    </source>
</reference>